<name>R0LPA0_ANAPL</name>
<gene>
    <name evidence="2" type="ORF">Anapl_02227</name>
</gene>
<organism evidence="2 3">
    <name type="scientific">Anas platyrhynchos</name>
    <name type="common">Mallard</name>
    <name type="synonym">Anas boschas</name>
    <dbReference type="NCBI Taxonomy" id="8839"/>
    <lineage>
        <taxon>Eukaryota</taxon>
        <taxon>Metazoa</taxon>
        <taxon>Chordata</taxon>
        <taxon>Craniata</taxon>
        <taxon>Vertebrata</taxon>
        <taxon>Euteleostomi</taxon>
        <taxon>Archelosauria</taxon>
        <taxon>Archosauria</taxon>
        <taxon>Dinosauria</taxon>
        <taxon>Saurischia</taxon>
        <taxon>Theropoda</taxon>
        <taxon>Coelurosauria</taxon>
        <taxon>Aves</taxon>
        <taxon>Neognathae</taxon>
        <taxon>Galloanserae</taxon>
        <taxon>Anseriformes</taxon>
        <taxon>Anatidae</taxon>
        <taxon>Anatinae</taxon>
        <taxon>Anas</taxon>
    </lineage>
</organism>
<dbReference type="Proteomes" id="UP000296049">
    <property type="component" value="Unassembled WGS sequence"/>
</dbReference>
<sequence>MGAYHEVEGKELRKEKKQSNPTGKQTTRDRLPLEFGRSLGVMDAVYLESPGGGFSNWGLVPTTTQSLMRAFCDERLVIFYTMESCVSAGESPPVRQDNADPYGQQAALQRPVLFVVSVTPLLLAPAQPTCSITEVHNLIKSWAFLFTPLYRISLCEDLNQTAWRGDEHKMTGKEDTYREIGPTMLTHFKEKQIGVFLMSWDLVLKHPIHRKFCTCLQEEQARSRTGNLSALPVRPHFGNGERRERSHGAEAARVHQICPPRVSFNKQKASKMTWDFSDARKMQLDEFCRQQNQLKKFLPYLHEAALHPLPKPCQHHRLRGSLKSWIAGITERKSASSRGFGARAVADHQLPVYPPFLPQIDGESPHRFAWGCSSGEYNSLGLRRSTEQRAKAVGTPAERGRTHWVINKRHSGERLGNSDVFTY</sequence>
<dbReference type="AlphaFoldDB" id="R0LPA0"/>
<reference evidence="3" key="1">
    <citation type="journal article" date="2013" name="Nat. Genet.">
        <title>The duck genome and transcriptome provide insight into an avian influenza virus reservoir species.</title>
        <authorList>
            <person name="Huang Y."/>
            <person name="Li Y."/>
            <person name="Burt D.W."/>
            <person name="Chen H."/>
            <person name="Zhang Y."/>
            <person name="Qian W."/>
            <person name="Kim H."/>
            <person name="Gan S."/>
            <person name="Zhao Y."/>
            <person name="Li J."/>
            <person name="Yi K."/>
            <person name="Feng H."/>
            <person name="Zhu P."/>
            <person name="Li B."/>
            <person name="Liu Q."/>
            <person name="Fairley S."/>
            <person name="Magor K.E."/>
            <person name="Du Z."/>
            <person name="Hu X."/>
            <person name="Goodman L."/>
            <person name="Tafer H."/>
            <person name="Vignal A."/>
            <person name="Lee T."/>
            <person name="Kim K.W."/>
            <person name="Sheng Z."/>
            <person name="An Y."/>
            <person name="Searle S."/>
            <person name="Herrero J."/>
            <person name="Groenen M.A."/>
            <person name="Crooijmans R.P."/>
            <person name="Faraut T."/>
            <person name="Cai Q."/>
            <person name="Webster R.G."/>
            <person name="Aldridge J.R."/>
            <person name="Warren W.C."/>
            <person name="Bartschat S."/>
            <person name="Kehr S."/>
            <person name="Marz M."/>
            <person name="Stadler P.F."/>
            <person name="Smith J."/>
            <person name="Kraus R.H."/>
            <person name="Zhao Y."/>
            <person name="Ren L."/>
            <person name="Fei J."/>
            <person name="Morisson M."/>
            <person name="Kaiser P."/>
            <person name="Griffin D.K."/>
            <person name="Rao M."/>
            <person name="Pitel F."/>
            <person name="Wang J."/>
            <person name="Li N."/>
        </authorList>
    </citation>
    <scope>NUCLEOTIDE SEQUENCE [LARGE SCALE GENOMIC DNA]</scope>
</reference>
<protein>
    <submittedName>
        <fullName evidence="2">Uncharacterized protein</fullName>
    </submittedName>
</protein>
<evidence type="ECO:0000256" key="1">
    <source>
        <dbReference type="SAM" id="MobiDB-lite"/>
    </source>
</evidence>
<dbReference type="EMBL" id="KB742848">
    <property type="protein sequence ID" value="EOB03570.1"/>
    <property type="molecule type" value="Genomic_DNA"/>
</dbReference>
<evidence type="ECO:0000313" key="2">
    <source>
        <dbReference type="EMBL" id="EOB03570.1"/>
    </source>
</evidence>
<evidence type="ECO:0000313" key="3">
    <source>
        <dbReference type="Proteomes" id="UP000296049"/>
    </source>
</evidence>
<feature type="compositionally biased region" description="Basic and acidic residues" evidence="1">
    <location>
        <begin position="1"/>
        <end position="18"/>
    </location>
</feature>
<accession>R0LPA0</accession>
<keyword evidence="3" id="KW-1185">Reference proteome</keyword>
<feature type="region of interest" description="Disordered" evidence="1">
    <location>
        <begin position="1"/>
        <end position="30"/>
    </location>
</feature>
<proteinExistence type="predicted"/>